<keyword evidence="1" id="KW-0812">Transmembrane</keyword>
<protein>
    <submittedName>
        <fullName evidence="2">Uncharacterized protein</fullName>
    </submittedName>
</protein>
<evidence type="ECO:0000313" key="3">
    <source>
        <dbReference type="Proteomes" id="UP000271098"/>
    </source>
</evidence>
<name>A0A3P7NLY8_9BILA</name>
<sequence length="72" mass="7822">MRCRVALRVYRPAAAAAAGEALVLIGIPIRAAQEQQAVELDFGQFGFGVGFISVMRILPETFVVLDMATLER</sequence>
<evidence type="ECO:0000313" key="2">
    <source>
        <dbReference type="EMBL" id="VDN43885.1"/>
    </source>
</evidence>
<dbReference type="AlphaFoldDB" id="A0A3P7NLY8"/>
<keyword evidence="1" id="KW-1133">Transmembrane helix</keyword>
<keyword evidence="1" id="KW-0472">Membrane</keyword>
<feature type="transmembrane region" description="Helical" evidence="1">
    <location>
        <begin position="42"/>
        <end position="65"/>
    </location>
</feature>
<accession>A0A3P7NLY8</accession>
<gene>
    <name evidence="2" type="ORF">GPUH_LOCUS25197</name>
</gene>
<reference evidence="2 3" key="1">
    <citation type="submission" date="2018-11" db="EMBL/GenBank/DDBJ databases">
        <authorList>
            <consortium name="Pathogen Informatics"/>
        </authorList>
    </citation>
    <scope>NUCLEOTIDE SEQUENCE [LARGE SCALE GENOMIC DNA]</scope>
</reference>
<dbReference type="Proteomes" id="UP000271098">
    <property type="component" value="Unassembled WGS sequence"/>
</dbReference>
<evidence type="ECO:0000256" key="1">
    <source>
        <dbReference type="SAM" id="Phobius"/>
    </source>
</evidence>
<organism evidence="2 3">
    <name type="scientific">Gongylonema pulchrum</name>
    <dbReference type="NCBI Taxonomy" id="637853"/>
    <lineage>
        <taxon>Eukaryota</taxon>
        <taxon>Metazoa</taxon>
        <taxon>Ecdysozoa</taxon>
        <taxon>Nematoda</taxon>
        <taxon>Chromadorea</taxon>
        <taxon>Rhabditida</taxon>
        <taxon>Spirurina</taxon>
        <taxon>Spiruromorpha</taxon>
        <taxon>Spiruroidea</taxon>
        <taxon>Gongylonematidae</taxon>
        <taxon>Gongylonema</taxon>
    </lineage>
</organism>
<dbReference type="EMBL" id="UYRT01104123">
    <property type="protein sequence ID" value="VDN43885.1"/>
    <property type="molecule type" value="Genomic_DNA"/>
</dbReference>
<proteinExistence type="predicted"/>
<keyword evidence="3" id="KW-1185">Reference proteome</keyword>